<dbReference type="Pfam" id="PF24042">
    <property type="entry name" value="DUF7351"/>
    <property type="match status" value="1"/>
</dbReference>
<feature type="domain" description="DUF7351" evidence="3">
    <location>
        <begin position="120"/>
        <end position="306"/>
    </location>
</feature>
<dbReference type="RefSeq" id="WP_260594983.1">
    <property type="nucleotide sequence ID" value="NZ_CP104003.1"/>
</dbReference>
<evidence type="ECO:0000259" key="2">
    <source>
        <dbReference type="Pfam" id="PF24038"/>
    </source>
</evidence>
<evidence type="ECO:0000256" key="1">
    <source>
        <dbReference type="SAM" id="MobiDB-lite"/>
    </source>
</evidence>
<sequence>MNDDTDGYAGTDAASEAFKLLANETRVGVLRALFDTDGGHVTPTARTFTELYEASDETTTAGFAYHLRQLVGHYLTKTVGEGDDPDTYSLTYAGLQVARGVAAGTYTESVDRDPVALADPCPFCTEEALELRVRDNLTTVTCGACARDVLSLPFPPGGFRSHDEASLPRAFDTHHRNRISLMRDGNCPECGGAVSATVELVGDGETDDVRPDESGASDALPLARASLDCGTCGYALRCPVTVALLDHPAVVAFAHDHGVALDERPIWNVGPEWAERVVSTDPLAVRVTLELEDELLSLFVGRDLTVGHESRRPLARAVSEGSLDEAAVETPGETEESVETEPERRTDSDSAAA</sequence>
<organism evidence="4 5">
    <name type="scientific">Salinirubellus salinus</name>
    <dbReference type="NCBI Taxonomy" id="1364945"/>
    <lineage>
        <taxon>Archaea</taxon>
        <taxon>Methanobacteriati</taxon>
        <taxon>Methanobacteriota</taxon>
        <taxon>Stenosarchaea group</taxon>
        <taxon>Halobacteria</taxon>
        <taxon>Halobacteriales</taxon>
        <taxon>Natronomonadaceae</taxon>
        <taxon>Salinirubellus</taxon>
    </lineage>
</organism>
<dbReference type="Pfam" id="PF24038">
    <property type="entry name" value="DUF7347"/>
    <property type="match status" value="1"/>
</dbReference>
<reference evidence="4" key="1">
    <citation type="submission" date="2022-09" db="EMBL/GenBank/DDBJ databases">
        <title>Diverse halophilic archaea isolated from saline environments.</title>
        <authorList>
            <person name="Cui H.-L."/>
        </authorList>
    </citation>
    <scope>NUCLEOTIDE SEQUENCE</scope>
    <source>
        <strain evidence="4">ZS-35-S2</strain>
    </source>
</reference>
<dbReference type="AlphaFoldDB" id="A0A9E7R5A9"/>
<proteinExistence type="predicted"/>
<dbReference type="GeneID" id="74941995"/>
<dbReference type="Proteomes" id="UP001057580">
    <property type="component" value="Chromosome"/>
</dbReference>
<dbReference type="InterPro" id="IPR055775">
    <property type="entry name" value="DUF7351"/>
</dbReference>
<feature type="compositionally biased region" description="Acidic residues" evidence="1">
    <location>
        <begin position="322"/>
        <end position="340"/>
    </location>
</feature>
<gene>
    <name evidence="4" type="ORF">N0B31_06195</name>
</gene>
<evidence type="ECO:0000313" key="4">
    <source>
        <dbReference type="EMBL" id="UWM55872.1"/>
    </source>
</evidence>
<evidence type="ECO:0000313" key="5">
    <source>
        <dbReference type="Proteomes" id="UP001057580"/>
    </source>
</evidence>
<feature type="domain" description="DUF7347" evidence="2">
    <location>
        <begin position="15"/>
        <end position="100"/>
    </location>
</feature>
<feature type="region of interest" description="Disordered" evidence="1">
    <location>
        <begin position="314"/>
        <end position="353"/>
    </location>
</feature>
<name>A0A9E7R5A9_9EURY</name>
<dbReference type="EMBL" id="CP104003">
    <property type="protein sequence ID" value="UWM55872.1"/>
    <property type="molecule type" value="Genomic_DNA"/>
</dbReference>
<dbReference type="InterPro" id="IPR055771">
    <property type="entry name" value="DUF7347"/>
</dbReference>
<keyword evidence="5" id="KW-1185">Reference proteome</keyword>
<dbReference type="KEGG" id="ssai:N0B31_06195"/>
<evidence type="ECO:0000259" key="3">
    <source>
        <dbReference type="Pfam" id="PF24042"/>
    </source>
</evidence>
<feature type="compositionally biased region" description="Basic and acidic residues" evidence="1">
    <location>
        <begin position="341"/>
        <end position="353"/>
    </location>
</feature>
<protein>
    <submittedName>
        <fullName evidence="4">Helix-turn-helix domain-containing protein</fullName>
    </submittedName>
</protein>
<accession>A0A9E7R5A9</accession>